<name>A0A1I7I856_9BURK</name>
<reference evidence="6" key="1">
    <citation type="submission" date="2016-10" db="EMBL/GenBank/DDBJ databases">
        <authorList>
            <person name="Varghese N."/>
            <person name="Submissions S."/>
        </authorList>
    </citation>
    <scope>NUCLEOTIDE SEQUENCE [LARGE SCALE GENOMIC DNA]</scope>
    <source>
        <strain evidence="6">CGMCC 1.11014</strain>
    </source>
</reference>
<dbReference type="InterPro" id="IPR008816">
    <property type="entry name" value="Gly_zipper_2TM_dom"/>
</dbReference>
<organism evidence="5 6">
    <name type="scientific">Pseudoduganella namucuonensis</name>
    <dbReference type="NCBI Taxonomy" id="1035707"/>
    <lineage>
        <taxon>Bacteria</taxon>
        <taxon>Pseudomonadati</taxon>
        <taxon>Pseudomonadota</taxon>
        <taxon>Betaproteobacteria</taxon>
        <taxon>Burkholderiales</taxon>
        <taxon>Oxalobacteraceae</taxon>
        <taxon>Telluria group</taxon>
        <taxon>Pseudoduganella</taxon>
    </lineage>
</organism>
<keyword evidence="3" id="KW-0732">Signal</keyword>
<gene>
    <name evidence="5" type="ORF">SAMN05216552_1007176</name>
</gene>
<evidence type="ECO:0000313" key="6">
    <source>
        <dbReference type="Proteomes" id="UP000199391"/>
    </source>
</evidence>
<dbReference type="PANTHER" id="PTHR35603:SF2">
    <property type="entry name" value="OUTER MEMBRANE LIPOPROTEIN"/>
    <property type="match status" value="1"/>
</dbReference>
<dbReference type="Proteomes" id="UP000199391">
    <property type="component" value="Unassembled WGS sequence"/>
</dbReference>
<dbReference type="PANTHER" id="PTHR35603">
    <property type="match status" value="1"/>
</dbReference>
<evidence type="ECO:0000259" key="4">
    <source>
        <dbReference type="Pfam" id="PF05433"/>
    </source>
</evidence>
<dbReference type="RefSeq" id="WP_093555395.1">
    <property type="nucleotide sequence ID" value="NZ_FPBO01000007.1"/>
</dbReference>
<proteinExistence type="predicted"/>
<evidence type="ECO:0000313" key="5">
    <source>
        <dbReference type="EMBL" id="SFU69108.1"/>
    </source>
</evidence>
<evidence type="ECO:0000256" key="3">
    <source>
        <dbReference type="SAM" id="SignalP"/>
    </source>
</evidence>
<keyword evidence="6" id="KW-1185">Reference proteome</keyword>
<dbReference type="Pfam" id="PF05433">
    <property type="entry name" value="Rick_17kDa_Anti"/>
    <property type="match status" value="1"/>
</dbReference>
<feature type="signal peptide" evidence="3">
    <location>
        <begin position="1"/>
        <end position="21"/>
    </location>
</feature>
<dbReference type="STRING" id="1035707.SAMN05216552_1007176"/>
<evidence type="ECO:0000256" key="1">
    <source>
        <dbReference type="ARBA" id="ARBA00004370"/>
    </source>
</evidence>
<dbReference type="AlphaFoldDB" id="A0A1I7I856"/>
<dbReference type="InterPro" id="IPR051407">
    <property type="entry name" value="Bact_OM_lipoprot/Surf_antigen"/>
</dbReference>
<accession>A0A1I7I856</accession>
<protein>
    <submittedName>
        <fullName evidence="5">Glycine zipper 2TM domain-containing protein</fullName>
    </submittedName>
</protein>
<sequence>MNMRTLTLSLILAGAASAAFAQPSAKQLYAAETKRAATQYAEDKKLCAEEGNSSARMQCQRDAKAEYNKALAAAKAAQKNATAKPMACNDCGRVIGVSVAEKKGEGSAVGVIGGGVAGALLGNQVGGGSGKKLATIAGAVGGAYAGNKAEEHLKSSKVWNVKVQYDNGTQGDYSFDHDPGFANGDLVKSANGSIVRKQ</sequence>
<dbReference type="EMBL" id="FPBO01000007">
    <property type="protein sequence ID" value="SFU69108.1"/>
    <property type="molecule type" value="Genomic_DNA"/>
</dbReference>
<evidence type="ECO:0000256" key="2">
    <source>
        <dbReference type="ARBA" id="ARBA00023136"/>
    </source>
</evidence>
<dbReference type="OrthoDB" id="8908469at2"/>
<comment type="subcellular location">
    <subcellularLocation>
        <location evidence="1">Membrane</location>
    </subcellularLocation>
</comment>
<feature type="domain" description="Glycine zipper 2TM" evidence="4">
    <location>
        <begin position="110"/>
        <end position="149"/>
    </location>
</feature>
<feature type="chain" id="PRO_5011797182" evidence="3">
    <location>
        <begin position="22"/>
        <end position="198"/>
    </location>
</feature>
<keyword evidence="2" id="KW-0472">Membrane</keyword>
<dbReference type="GO" id="GO:0019867">
    <property type="term" value="C:outer membrane"/>
    <property type="evidence" value="ECO:0007669"/>
    <property type="project" value="InterPro"/>
</dbReference>